<dbReference type="PROSITE" id="PS00687">
    <property type="entry name" value="ALDEHYDE_DEHYDR_GLU"/>
    <property type="match status" value="1"/>
</dbReference>
<evidence type="ECO:0000256" key="1">
    <source>
        <dbReference type="ARBA" id="ARBA00004786"/>
    </source>
</evidence>
<comment type="caution">
    <text evidence="10">The sequence shown here is derived from an EMBL/GenBank/DDBJ whole genome shotgun (WGS) entry which is preliminary data.</text>
</comment>
<accession>A0ABW9KJE4</accession>
<dbReference type="GO" id="GO:0003842">
    <property type="term" value="F:L-glutamate gamma-semialdehyde dehydrogenase activity"/>
    <property type="evidence" value="ECO:0007669"/>
    <property type="project" value="UniProtKB-EC"/>
</dbReference>
<keyword evidence="11" id="KW-1185">Reference proteome</keyword>
<dbReference type="Gene3D" id="3.40.309.10">
    <property type="entry name" value="Aldehyde Dehydrogenase, Chain A, domain 2"/>
    <property type="match status" value="1"/>
</dbReference>
<evidence type="ECO:0000256" key="5">
    <source>
        <dbReference type="ARBA" id="ARBA00048142"/>
    </source>
</evidence>
<name>A0ABW9KJE4_9BACT</name>
<dbReference type="SUPFAM" id="SSF53720">
    <property type="entry name" value="ALDH-like"/>
    <property type="match status" value="1"/>
</dbReference>
<evidence type="ECO:0000256" key="7">
    <source>
        <dbReference type="RuleBase" id="RU003345"/>
    </source>
</evidence>
<evidence type="ECO:0000256" key="8">
    <source>
        <dbReference type="SAM" id="MobiDB-lite"/>
    </source>
</evidence>
<dbReference type="Proteomes" id="UP001634747">
    <property type="component" value="Unassembled WGS sequence"/>
</dbReference>
<sequence length="550" mass="59637">MATSTIPTLHDTDPTSGPAPIAPFRNEAFLDFTLADVKRGMQEALRYVESQLGHEYPLIIGGNRVHAPGKIRSTNPARPAQLVGVHPEAEVEHVEQAVQAAAKAFESWKAVPVGERAALLTRTAELLRERKLEFCAWLTFEVGKNYAEADADVAECIDFLEFYAREALRLDRAETPIQFPGERNQLRYLPLGVGAVIAPWNFPLAILCGMTVAAVVTGNTVVMKPSIDAPTIAVRLLMLLEEAGMPEGVVNLLQGSGELAGRTLVEHPQVRFISFTGSKKVGLDVHERAAKQRPGQKFLKRTVLELGGKDAIIVDNDCDIDAAVEGVVASAFGFNGQKCSACSRAIVDTHIYDVFLDKLTERVSQIRQGDPADNFAMGPVISETSYRRVLDYIAIGRGEGRVLTGGGPAESETNGWYVQPTVIADVAPDARIAQEEIFGPVLAVIRSSSFPEAIEIVNNTDYGLTGAIYSNNRERLEVATEQFHVGNLYLNRKCTGAMVGAHPFGGFNLSGTDSKAGGPDYLLLFTQAKSIAEKLGVLPDQDEFRHPDGI</sequence>
<feature type="region of interest" description="Disordered" evidence="8">
    <location>
        <begin position="1"/>
        <end position="21"/>
    </location>
</feature>
<dbReference type="InterPro" id="IPR029510">
    <property type="entry name" value="Ald_DH_CS_GLU"/>
</dbReference>
<dbReference type="EC" id="1.2.1.88" evidence="2"/>
<dbReference type="PANTHER" id="PTHR42862:SF1">
    <property type="entry name" value="DELTA-1-PYRROLINE-5-CARBOXYLATE DEHYDROGENASE 2, ISOFORM A-RELATED"/>
    <property type="match status" value="1"/>
</dbReference>
<protein>
    <recommendedName>
        <fullName evidence="2">L-glutamate gamma-semialdehyde dehydrogenase</fullName>
        <ecNumber evidence="2">1.2.1.88</ecNumber>
    </recommendedName>
</protein>
<keyword evidence="3 7" id="KW-0560">Oxidoreductase</keyword>
<evidence type="ECO:0000256" key="6">
    <source>
        <dbReference type="PROSITE-ProRule" id="PRU10007"/>
    </source>
</evidence>
<keyword evidence="4" id="KW-0520">NAD</keyword>
<evidence type="ECO:0000313" key="10">
    <source>
        <dbReference type="EMBL" id="MFN2975338.1"/>
    </source>
</evidence>
<dbReference type="InterPro" id="IPR005932">
    <property type="entry name" value="RocA"/>
</dbReference>
<dbReference type="PANTHER" id="PTHR42862">
    <property type="entry name" value="DELTA-1-PYRROLINE-5-CARBOXYLATE DEHYDROGENASE 1, ISOFORM A-RELATED"/>
    <property type="match status" value="1"/>
</dbReference>
<reference evidence="10 11" key="1">
    <citation type="submission" date="2024-12" db="EMBL/GenBank/DDBJ databases">
        <authorList>
            <person name="Lee Y."/>
        </authorList>
    </citation>
    <scope>NUCLEOTIDE SEQUENCE [LARGE SCALE GENOMIC DNA]</scope>
    <source>
        <strain evidence="10 11">03SUJ4</strain>
    </source>
</reference>
<evidence type="ECO:0000313" key="11">
    <source>
        <dbReference type="Proteomes" id="UP001634747"/>
    </source>
</evidence>
<comment type="catalytic activity">
    <reaction evidence="5">
        <text>L-glutamate 5-semialdehyde + NAD(+) + H2O = L-glutamate + NADH + 2 H(+)</text>
        <dbReference type="Rhea" id="RHEA:30235"/>
        <dbReference type="ChEBI" id="CHEBI:15377"/>
        <dbReference type="ChEBI" id="CHEBI:15378"/>
        <dbReference type="ChEBI" id="CHEBI:29985"/>
        <dbReference type="ChEBI" id="CHEBI:57540"/>
        <dbReference type="ChEBI" id="CHEBI:57945"/>
        <dbReference type="ChEBI" id="CHEBI:58066"/>
        <dbReference type="EC" id="1.2.1.88"/>
    </reaction>
</comment>
<dbReference type="InterPro" id="IPR016162">
    <property type="entry name" value="Ald_DH_N"/>
</dbReference>
<evidence type="ECO:0000259" key="9">
    <source>
        <dbReference type="Pfam" id="PF00171"/>
    </source>
</evidence>
<evidence type="ECO:0000256" key="2">
    <source>
        <dbReference type="ARBA" id="ARBA00012884"/>
    </source>
</evidence>
<organism evidence="10 11">
    <name type="scientific">Terriglobus aquaticus</name>
    <dbReference type="NCBI Taxonomy" id="940139"/>
    <lineage>
        <taxon>Bacteria</taxon>
        <taxon>Pseudomonadati</taxon>
        <taxon>Acidobacteriota</taxon>
        <taxon>Terriglobia</taxon>
        <taxon>Terriglobales</taxon>
        <taxon>Acidobacteriaceae</taxon>
        <taxon>Terriglobus</taxon>
    </lineage>
</organism>
<comment type="similarity">
    <text evidence="7">Belongs to the aldehyde dehydrogenase family.</text>
</comment>
<dbReference type="RefSeq" id="WP_263413134.1">
    <property type="nucleotide sequence ID" value="NZ_BAABBH010000001.1"/>
</dbReference>
<dbReference type="InterPro" id="IPR016163">
    <property type="entry name" value="Ald_DH_C"/>
</dbReference>
<dbReference type="Pfam" id="PF00171">
    <property type="entry name" value="Aldedh"/>
    <property type="match status" value="1"/>
</dbReference>
<dbReference type="PROSITE" id="PS00070">
    <property type="entry name" value="ALDEHYDE_DEHYDR_CYS"/>
    <property type="match status" value="1"/>
</dbReference>
<dbReference type="NCBIfam" id="NF002852">
    <property type="entry name" value="PRK03137.1"/>
    <property type="match status" value="1"/>
</dbReference>
<dbReference type="NCBIfam" id="TIGR01237">
    <property type="entry name" value="D1pyr5carbox2"/>
    <property type="match status" value="1"/>
</dbReference>
<feature type="active site" evidence="6">
    <location>
        <position position="305"/>
    </location>
</feature>
<dbReference type="InterPro" id="IPR016160">
    <property type="entry name" value="Ald_DH_CS_CYS"/>
</dbReference>
<evidence type="ECO:0000256" key="3">
    <source>
        <dbReference type="ARBA" id="ARBA00023002"/>
    </source>
</evidence>
<dbReference type="CDD" id="cd07124">
    <property type="entry name" value="ALDH_PutA-P5CDH-RocA"/>
    <property type="match status" value="1"/>
</dbReference>
<proteinExistence type="inferred from homology"/>
<gene>
    <name evidence="10" type="primary">pruA</name>
    <name evidence="10" type="ORF">ACK2TP_06150</name>
</gene>
<dbReference type="InterPro" id="IPR015590">
    <property type="entry name" value="Aldehyde_DH_dom"/>
</dbReference>
<feature type="domain" description="Aldehyde dehydrogenase" evidence="9">
    <location>
        <begin position="69"/>
        <end position="531"/>
    </location>
</feature>
<evidence type="ECO:0000256" key="4">
    <source>
        <dbReference type="ARBA" id="ARBA00023027"/>
    </source>
</evidence>
<dbReference type="Gene3D" id="3.40.605.10">
    <property type="entry name" value="Aldehyde Dehydrogenase, Chain A, domain 1"/>
    <property type="match status" value="1"/>
</dbReference>
<comment type="pathway">
    <text evidence="1">Amino-acid degradation; L-proline degradation into L-glutamate; L-glutamate from L-proline: step 2/2.</text>
</comment>
<dbReference type="InterPro" id="IPR050485">
    <property type="entry name" value="Proline_metab_enzyme"/>
</dbReference>
<dbReference type="EMBL" id="JBJYXY010000001">
    <property type="protein sequence ID" value="MFN2975338.1"/>
    <property type="molecule type" value="Genomic_DNA"/>
</dbReference>
<dbReference type="InterPro" id="IPR016161">
    <property type="entry name" value="Ald_DH/histidinol_DH"/>
</dbReference>